<evidence type="ECO:0000259" key="2">
    <source>
        <dbReference type="Pfam" id="PF00534"/>
    </source>
</evidence>
<proteinExistence type="predicted"/>
<reference evidence="3 4" key="1">
    <citation type="submission" date="2020-02" db="EMBL/GenBank/DDBJ databases">
        <authorList>
            <person name="Khan S.A."/>
            <person name="Jeon C.O."/>
            <person name="Chun B.H."/>
        </authorList>
    </citation>
    <scope>NUCLEOTIDE SEQUENCE [LARGE SCALE GENOMIC DNA]</scope>
    <source>
        <strain evidence="3 4">H239</strain>
    </source>
</reference>
<gene>
    <name evidence="3" type="ORF">G5575_13605</name>
</gene>
<protein>
    <submittedName>
        <fullName evidence="3">Glycosyltransferase family 4 protein</fullName>
    </submittedName>
</protein>
<dbReference type="SUPFAM" id="SSF53756">
    <property type="entry name" value="UDP-Glycosyltransferase/glycogen phosphorylase"/>
    <property type="match status" value="1"/>
</dbReference>
<dbReference type="InterPro" id="IPR001296">
    <property type="entry name" value="Glyco_trans_1"/>
</dbReference>
<dbReference type="PANTHER" id="PTHR46401">
    <property type="entry name" value="GLYCOSYLTRANSFERASE WBBK-RELATED"/>
    <property type="match status" value="1"/>
</dbReference>
<accession>A0A6M1SGE3</accession>
<evidence type="ECO:0000313" key="4">
    <source>
        <dbReference type="Proteomes" id="UP000474802"/>
    </source>
</evidence>
<reference evidence="3 4" key="2">
    <citation type="submission" date="2020-03" db="EMBL/GenBank/DDBJ databases">
        <title>Devosia chinhatensis sp. nov., isolated from a hexachlorocyclohexane (HCH) dump site in India.</title>
        <authorList>
            <person name="Kumar M."/>
            <person name="Lal R."/>
        </authorList>
    </citation>
    <scope>NUCLEOTIDE SEQUENCE [LARGE SCALE GENOMIC DNA]</scope>
    <source>
        <strain evidence="3 4">H239</strain>
    </source>
</reference>
<keyword evidence="1 3" id="KW-0808">Transferase</keyword>
<name>A0A6M1SGE3_9HYPH</name>
<keyword evidence="4" id="KW-1185">Reference proteome</keyword>
<dbReference type="Proteomes" id="UP000474802">
    <property type="component" value="Unassembled WGS sequence"/>
</dbReference>
<dbReference type="PANTHER" id="PTHR46401:SF2">
    <property type="entry name" value="GLYCOSYLTRANSFERASE WBBK-RELATED"/>
    <property type="match status" value="1"/>
</dbReference>
<dbReference type="AlphaFoldDB" id="A0A6M1SGE3"/>
<dbReference type="Gene3D" id="3.40.50.2000">
    <property type="entry name" value="Glycogen Phosphorylase B"/>
    <property type="match status" value="2"/>
</dbReference>
<dbReference type="Pfam" id="PF00534">
    <property type="entry name" value="Glycos_transf_1"/>
    <property type="match status" value="1"/>
</dbReference>
<dbReference type="EMBL" id="JAALFG010000003">
    <property type="protein sequence ID" value="NGP18547.1"/>
    <property type="molecule type" value="Genomic_DNA"/>
</dbReference>
<comment type="caution">
    <text evidence="3">The sequence shown here is derived from an EMBL/GenBank/DDBJ whole genome shotgun (WGS) entry which is preliminary data.</text>
</comment>
<dbReference type="GO" id="GO:0016757">
    <property type="term" value="F:glycosyltransferase activity"/>
    <property type="evidence" value="ECO:0007669"/>
    <property type="project" value="InterPro"/>
</dbReference>
<feature type="domain" description="Glycosyl transferase family 1" evidence="2">
    <location>
        <begin position="47"/>
        <end position="185"/>
    </location>
</feature>
<evidence type="ECO:0000256" key="1">
    <source>
        <dbReference type="ARBA" id="ARBA00022679"/>
    </source>
</evidence>
<evidence type="ECO:0000313" key="3">
    <source>
        <dbReference type="EMBL" id="NGP18547.1"/>
    </source>
</evidence>
<organism evidence="3 4">
    <name type="scientific">Devosia aurantiaca</name>
    <dbReference type="NCBI Taxonomy" id="2714858"/>
    <lineage>
        <taxon>Bacteria</taxon>
        <taxon>Pseudomonadati</taxon>
        <taxon>Pseudomonadota</taxon>
        <taxon>Alphaproteobacteria</taxon>
        <taxon>Hyphomicrobiales</taxon>
        <taxon>Devosiaceae</taxon>
        <taxon>Devosia</taxon>
    </lineage>
</organism>
<sequence length="205" mass="23231">MMTVSRAERHRIAVALKISTAKIVVSYNGIAPSWLTPLPESQTFAYDLIYVSNFVRHKGHRRFLEAIAGTRWRVLFVGADFGERANIVQYAQRLGIDLTIREGLTQEELIAEYDASRIFVFPSELEGFGIPYIEARARGVPVIAQDLPVFRELQELVGGNLVDFDKPDQLKDALSKSLQEPRSRPDLEPFLWPKLARGLLTNLLH</sequence>